<evidence type="ECO:0000313" key="2">
    <source>
        <dbReference type="Proteomes" id="UP000702964"/>
    </source>
</evidence>
<dbReference type="AlphaFoldDB" id="A0A8J4S9T9"/>
<sequence>MEEVAAISHRVAIMDQGHIIACGTEAELRERVAFEEKIVLTTLGVGHAVVEELKLHPRVRAVEVSDKTLTITLPSAQQDLQDMLFICSKHEISIQSLKVEEPDLETLFLNLTGPDMMKVQNIATEEEAVSALRRGDLDFAVIVPSNLEMN</sequence>
<accession>A0A8J4S9T9</accession>
<evidence type="ECO:0000313" key="1">
    <source>
        <dbReference type="EMBL" id="KAF4323387.1"/>
    </source>
</evidence>
<gene>
    <name evidence="1" type="ORF">G195_003542</name>
</gene>
<organism evidence="1 2">
    <name type="scientific">Phytophthora kernoviae 00238/432</name>
    <dbReference type="NCBI Taxonomy" id="1284355"/>
    <lineage>
        <taxon>Eukaryota</taxon>
        <taxon>Sar</taxon>
        <taxon>Stramenopiles</taxon>
        <taxon>Oomycota</taxon>
        <taxon>Peronosporomycetes</taxon>
        <taxon>Peronosporales</taxon>
        <taxon>Peronosporaceae</taxon>
        <taxon>Phytophthora</taxon>
    </lineage>
</organism>
<reference evidence="1" key="2">
    <citation type="submission" date="2020-02" db="EMBL/GenBank/DDBJ databases">
        <authorList>
            <person name="Studholme D.J."/>
        </authorList>
    </citation>
    <scope>NUCLEOTIDE SEQUENCE</scope>
    <source>
        <strain evidence="1">00238/432</strain>
    </source>
</reference>
<dbReference type="PANTHER" id="PTHR43582:SF2">
    <property type="entry name" value="LINEARMYCIN RESISTANCE ATP-BINDING PROTEIN LNRL"/>
    <property type="match status" value="1"/>
</dbReference>
<dbReference type="EMBL" id="AOFI03000042">
    <property type="protein sequence ID" value="KAF4323387.1"/>
    <property type="molecule type" value="Genomic_DNA"/>
</dbReference>
<dbReference type="PANTHER" id="PTHR43582">
    <property type="entry name" value="LINEARMYCIN RESISTANCE ATP-BINDING PROTEIN LNRL"/>
    <property type="match status" value="1"/>
</dbReference>
<proteinExistence type="predicted"/>
<protein>
    <recommendedName>
        <fullName evidence="3">DUF4162 domain-containing protein</fullName>
    </recommendedName>
</protein>
<name>A0A8J4S9T9_9STRA</name>
<comment type="caution">
    <text evidence="1">The sequence shown here is derived from an EMBL/GenBank/DDBJ whole genome shotgun (WGS) entry which is preliminary data.</text>
</comment>
<dbReference type="Proteomes" id="UP000702964">
    <property type="component" value="Unassembled WGS sequence"/>
</dbReference>
<evidence type="ECO:0008006" key="3">
    <source>
        <dbReference type="Google" id="ProtNLM"/>
    </source>
</evidence>
<reference evidence="1" key="1">
    <citation type="journal article" date="2015" name="Genom Data">
        <title>Draft genome sequences of Phytophthora kernoviae and Phytophthora ramorum lineage EU2 from Scotland.</title>
        <authorList>
            <person name="Sambles C."/>
            <person name="Schlenzig A."/>
            <person name="O'Neill P."/>
            <person name="Grant M."/>
            <person name="Studholme D.J."/>
        </authorList>
    </citation>
    <scope>NUCLEOTIDE SEQUENCE</scope>
    <source>
        <strain evidence="1">00238/432</strain>
    </source>
</reference>